<accession>A0A0F9DEL5</accession>
<proteinExistence type="predicted"/>
<dbReference type="AlphaFoldDB" id="A0A0F9DEL5"/>
<sequence>MVGDALWRQVMTNKQEKIREGTASRIEYECGGCLIACVDSTKHPCYQQYNDADNILRFQRDMGVVIIDRDRELPSVFNT</sequence>
<organism evidence="1">
    <name type="scientific">marine sediment metagenome</name>
    <dbReference type="NCBI Taxonomy" id="412755"/>
    <lineage>
        <taxon>unclassified sequences</taxon>
        <taxon>metagenomes</taxon>
        <taxon>ecological metagenomes</taxon>
    </lineage>
</organism>
<dbReference type="EMBL" id="LAZR01029265">
    <property type="protein sequence ID" value="KKL60099.1"/>
    <property type="molecule type" value="Genomic_DNA"/>
</dbReference>
<name>A0A0F9DEL5_9ZZZZ</name>
<feature type="non-terminal residue" evidence="1">
    <location>
        <position position="79"/>
    </location>
</feature>
<gene>
    <name evidence="1" type="ORF">LCGC14_2208740</name>
</gene>
<evidence type="ECO:0000313" key="1">
    <source>
        <dbReference type="EMBL" id="KKL60099.1"/>
    </source>
</evidence>
<protein>
    <submittedName>
        <fullName evidence="1">Uncharacterized protein</fullName>
    </submittedName>
</protein>
<comment type="caution">
    <text evidence="1">The sequence shown here is derived from an EMBL/GenBank/DDBJ whole genome shotgun (WGS) entry which is preliminary data.</text>
</comment>
<reference evidence="1" key="1">
    <citation type="journal article" date="2015" name="Nature">
        <title>Complex archaea that bridge the gap between prokaryotes and eukaryotes.</title>
        <authorList>
            <person name="Spang A."/>
            <person name="Saw J.H."/>
            <person name="Jorgensen S.L."/>
            <person name="Zaremba-Niedzwiedzka K."/>
            <person name="Martijn J."/>
            <person name="Lind A.E."/>
            <person name="van Eijk R."/>
            <person name="Schleper C."/>
            <person name="Guy L."/>
            <person name="Ettema T.J."/>
        </authorList>
    </citation>
    <scope>NUCLEOTIDE SEQUENCE</scope>
</reference>